<evidence type="ECO:0000313" key="1">
    <source>
        <dbReference type="EMBL" id="PPR04806.1"/>
    </source>
</evidence>
<dbReference type="InParanoid" id="A0A409YP60"/>
<comment type="caution">
    <text evidence="1">The sequence shown here is derived from an EMBL/GenBank/DDBJ whole genome shotgun (WGS) entry which is preliminary data.</text>
</comment>
<dbReference type="EMBL" id="NHYE01000569">
    <property type="protein sequence ID" value="PPR04806.1"/>
    <property type="molecule type" value="Genomic_DNA"/>
</dbReference>
<keyword evidence="2" id="KW-1185">Reference proteome</keyword>
<sequence length="69" mass="8148">MCPNTFEKWYWVTVEQNEEESLAERGRMAQHIDKRKDDGDVKVVLQRWDSVLLLAASNVDAQTPSHRYR</sequence>
<organism evidence="1 2">
    <name type="scientific">Gymnopilus dilepis</name>
    <dbReference type="NCBI Taxonomy" id="231916"/>
    <lineage>
        <taxon>Eukaryota</taxon>
        <taxon>Fungi</taxon>
        <taxon>Dikarya</taxon>
        <taxon>Basidiomycota</taxon>
        <taxon>Agaricomycotina</taxon>
        <taxon>Agaricomycetes</taxon>
        <taxon>Agaricomycetidae</taxon>
        <taxon>Agaricales</taxon>
        <taxon>Agaricineae</taxon>
        <taxon>Hymenogastraceae</taxon>
        <taxon>Gymnopilus</taxon>
    </lineage>
</organism>
<proteinExistence type="predicted"/>
<protein>
    <submittedName>
        <fullName evidence="1">Uncharacterized protein</fullName>
    </submittedName>
</protein>
<evidence type="ECO:0000313" key="2">
    <source>
        <dbReference type="Proteomes" id="UP000284706"/>
    </source>
</evidence>
<dbReference type="Proteomes" id="UP000284706">
    <property type="component" value="Unassembled WGS sequence"/>
</dbReference>
<name>A0A409YP60_9AGAR</name>
<gene>
    <name evidence="1" type="ORF">CVT26_012979</name>
</gene>
<reference evidence="1 2" key="1">
    <citation type="journal article" date="2018" name="Evol. Lett.">
        <title>Horizontal gene cluster transfer increased hallucinogenic mushroom diversity.</title>
        <authorList>
            <person name="Reynolds H.T."/>
            <person name="Vijayakumar V."/>
            <person name="Gluck-Thaler E."/>
            <person name="Korotkin H.B."/>
            <person name="Matheny P.B."/>
            <person name="Slot J.C."/>
        </authorList>
    </citation>
    <scope>NUCLEOTIDE SEQUENCE [LARGE SCALE GENOMIC DNA]</scope>
    <source>
        <strain evidence="1 2">SRW20</strain>
    </source>
</reference>
<accession>A0A409YP60</accession>
<dbReference type="AlphaFoldDB" id="A0A409YP60"/>